<dbReference type="InterPro" id="IPR044861">
    <property type="entry name" value="IPNS-like_FE2OG_OXY"/>
</dbReference>
<feature type="domain" description="Fe2OG dioxygenase" evidence="3">
    <location>
        <begin position="390"/>
        <end position="498"/>
    </location>
</feature>
<dbReference type="InterPro" id="IPR005123">
    <property type="entry name" value="Oxoglu/Fe-dep_dioxygenase_dom"/>
</dbReference>
<evidence type="ECO:0000259" key="3">
    <source>
        <dbReference type="PROSITE" id="PS51471"/>
    </source>
</evidence>
<dbReference type="Pfam" id="PF14226">
    <property type="entry name" value="DIOX_N"/>
    <property type="match status" value="1"/>
</dbReference>
<keyword evidence="2" id="KW-0408">Iron</keyword>
<evidence type="ECO:0000256" key="1">
    <source>
        <dbReference type="ARBA" id="ARBA00022723"/>
    </source>
</evidence>
<dbReference type="EMBL" id="JABFUD020000003">
    <property type="protein sequence ID" value="KAI5082152.1"/>
    <property type="molecule type" value="Genomic_DNA"/>
</dbReference>
<proteinExistence type="predicted"/>
<keyword evidence="5" id="KW-1185">Reference proteome</keyword>
<dbReference type="Proteomes" id="UP000886520">
    <property type="component" value="Chromosome 2"/>
</dbReference>
<dbReference type="InterPro" id="IPR036691">
    <property type="entry name" value="Endo/exonu/phosph_ase_sf"/>
</dbReference>
<dbReference type="InterPro" id="IPR050231">
    <property type="entry name" value="Iron_ascorbate_oxido_reductase"/>
</dbReference>
<evidence type="ECO:0000313" key="5">
    <source>
        <dbReference type="Proteomes" id="UP000886520"/>
    </source>
</evidence>
<keyword evidence="1" id="KW-0479">Metal-binding</keyword>
<dbReference type="GO" id="GO:0046872">
    <property type="term" value="F:metal ion binding"/>
    <property type="evidence" value="ECO:0007669"/>
    <property type="project" value="UniProtKB-KW"/>
</dbReference>
<sequence>MDHGKEMIRVRSLGRMVSVDRLGKVCVWNALAYSKVTFRRQLESIVGKSLILRVTKVNDRFDIILKSPLAASDLVQRLHCESRLSRWHAKVSVPYNQGSTMSLGSGKPGERGSISLTSRHRRAFELSLSSPNGIFVQLHPEGQTGPWVHKNVYVPQRALKEARAGMLETLVKNLGKLAEKNVPVVVGGDWNMSQWLESKCLKYQILQCRGSPLTYHSPCDIGPLVEKSNDPRLAESEDVAEVVRLLDTACRDVGFFYAKGHGLPTGLCKAVLRVSHEFFDCNYEEKVKIKLSSTTGFRGYQVVGQNVTKGRPDLHEAIDCYKEFDQTAYGELGKPLCAPNLWPEKPSDFKVIMEEYVQKMQDLAQKILKGIALALGGPANAFESTKAGDPFWVMRVIGYPPLVNDMQTDSFDDSAISCGAHTDYGLLTLVNQDAEPCALQVKNQAGNWIWAPHVPEAFVVNIGDMLKICSNGLYKPTLHRVINNSALYRVSVPFFLEPNFDAVIEPFEFCMDKTQASTNISRSTKPVIYGEHLVSKVSTNFSY</sequence>
<dbReference type="PRINTS" id="PR00682">
    <property type="entry name" value="IPNSYNTHASE"/>
</dbReference>
<gene>
    <name evidence="4" type="ORF">GOP47_0001895</name>
</gene>
<dbReference type="PANTHER" id="PTHR47990">
    <property type="entry name" value="2-OXOGLUTARATE (2OG) AND FE(II)-DEPENDENT OXYGENASE SUPERFAMILY PROTEIN-RELATED"/>
    <property type="match status" value="1"/>
</dbReference>
<dbReference type="InterPro" id="IPR027443">
    <property type="entry name" value="IPNS-like_sf"/>
</dbReference>
<reference evidence="4" key="1">
    <citation type="submission" date="2021-01" db="EMBL/GenBank/DDBJ databases">
        <title>Adiantum capillus-veneris genome.</title>
        <authorList>
            <person name="Fang Y."/>
            <person name="Liao Q."/>
        </authorList>
    </citation>
    <scope>NUCLEOTIDE SEQUENCE</scope>
    <source>
        <strain evidence="4">H3</strain>
        <tissue evidence="4">Leaf</tissue>
    </source>
</reference>
<dbReference type="AlphaFoldDB" id="A0A9D4VAZ4"/>
<dbReference type="PROSITE" id="PS51471">
    <property type="entry name" value="FE2OG_OXY"/>
    <property type="match status" value="1"/>
</dbReference>
<accession>A0A9D4VAZ4</accession>
<dbReference type="OrthoDB" id="288590at2759"/>
<evidence type="ECO:0000313" key="4">
    <source>
        <dbReference type="EMBL" id="KAI5082152.1"/>
    </source>
</evidence>
<name>A0A9D4VAZ4_ADICA</name>
<organism evidence="4 5">
    <name type="scientific">Adiantum capillus-veneris</name>
    <name type="common">Maidenhair fern</name>
    <dbReference type="NCBI Taxonomy" id="13818"/>
    <lineage>
        <taxon>Eukaryota</taxon>
        <taxon>Viridiplantae</taxon>
        <taxon>Streptophyta</taxon>
        <taxon>Embryophyta</taxon>
        <taxon>Tracheophyta</taxon>
        <taxon>Polypodiopsida</taxon>
        <taxon>Polypodiidae</taxon>
        <taxon>Polypodiales</taxon>
        <taxon>Pteridineae</taxon>
        <taxon>Pteridaceae</taxon>
        <taxon>Vittarioideae</taxon>
        <taxon>Adiantum</taxon>
    </lineage>
</organism>
<protein>
    <recommendedName>
        <fullName evidence="3">Fe2OG dioxygenase domain-containing protein</fullName>
    </recommendedName>
</protein>
<dbReference type="Gene3D" id="2.60.120.330">
    <property type="entry name" value="B-lactam Antibiotic, Isopenicillin N Synthase, Chain"/>
    <property type="match status" value="1"/>
</dbReference>
<dbReference type="SUPFAM" id="SSF51197">
    <property type="entry name" value="Clavaminate synthase-like"/>
    <property type="match status" value="1"/>
</dbReference>
<comment type="caution">
    <text evidence="4">The sequence shown here is derived from an EMBL/GenBank/DDBJ whole genome shotgun (WGS) entry which is preliminary data.</text>
</comment>
<dbReference type="Pfam" id="PF03171">
    <property type="entry name" value="2OG-FeII_Oxy"/>
    <property type="match status" value="1"/>
</dbReference>
<dbReference type="SUPFAM" id="SSF56219">
    <property type="entry name" value="DNase I-like"/>
    <property type="match status" value="1"/>
</dbReference>
<evidence type="ECO:0000256" key="2">
    <source>
        <dbReference type="ARBA" id="ARBA00023004"/>
    </source>
</evidence>
<dbReference type="InterPro" id="IPR026992">
    <property type="entry name" value="DIOX_N"/>
</dbReference>